<organism evidence="1 2">
    <name type="scientific">Gymnopilus dilepis</name>
    <dbReference type="NCBI Taxonomy" id="231916"/>
    <lineage>
        <taxon>Eukaryota</taxon>
        <taxon>Fungi</taxon>
        <taxon>Dikarya</taxon>
        <taxon>Basidiomycota</taxon>
        <taxon>Agaricomycotina</taxon>
        <taxon>Agaricomycetes</taxon>
        <taxon>Agaricomycetidae</taxon>
        <taxon>Agaricales</taxon>
        <taxon>Agaricineae</taxon>
        <taxon>Hymenogastraceae</taxon>
        <taxon>Gymnopilus</taxon>
    </lineage>
</organism>
<dbReference type="AlphaFoldDB" id="A0A409VIM4"/>
<comment type="caution">
    <text evidence="1">The sequence shown here is derived from an EMBL/GenBank/DDBJ whole genome shotgun (WGS) entry which is preliminary data.</text>
</comment>
<keyword evidence="2" id="KW-1185">Reference proteome</keyword>
<protein>
    <submittedName>
        <fullName evidence="1">Uncharacterized protein</fullName>
    </submittedName>
</protein>
<dbReference type="InParanoid" id="A0A409VIM4"/>
<evidence type="ECO:0000313" key="1">
    <source>
        <dbReference type="EMBL" id="PPQ66129.1"/>
    </source>
</evidence>
<accession>A0A409VIM4</accession>
<dbReference type="Proteomes" id="UP000284706">
    <property type="component" value="Unassembled WGS sequence"/>
</dbReference>
<dbReference type="EMBL" id="NHYE01005638">
    <property type="protein sequence ID" value="PPQ66129.1"/>
    <property type="molecule type" value="Genomic_DNA"/>
</dbReference>
<proteinExistence type="predicted"/>
<gene>
    <name evidence="1" type="ORF">CVT26_010930</name>
</gene>
<sequence length="141" mass="15823">MSEALISLPVSFMDLPQPTRRFTLPTELAWLSLATECSLESPLRFILALQRAQHKRVTAIGINCAVEDVSRRQALSSRRAQQRQHLTNHDDLQHRLDSGFLADHAAPRSNCRQRHLSAAPVRFLSADDIARLAQSDRASDS</sequence>
<evidence type="ECO:0000313" key="2">
    <source>
        <dbReference type="Proteomes" id="UP000284706"/>
    </source>
</evidence>
<name>A0A409VIM4_9AGAR</name>
<reference evidence="1 2" key="1">
    <citation type="journal article" date="2018" name="Evol. Lett.">
        <title>Horizontal gene cluster transfer increased hallucinogenic mushroom diversity.</title>
        <authorList>
            <person name="Reynolds H.T."/>
            <person name="Vijayakumar V."/>
            <person name="Gluck-Thaler E."/>
            <person name="Korotkin H.B."/>
            <person name="Matheny P.B."/>
            <person name="Slot J.C."/>
        </authorList>
    </citation>
    <scope>NUCLEOTIDE SEQUENCE [LARGE SCALE GENOMIC DNA]</scope>
    <source>
        <strain evidence="1 2">SRW20</strain>
    </source>
</reference>